<dbReference type="InterPro" id="IPR058094">
    <property type="entry name" value="Ig-like_OmpL47-like"/>
</dbReference>
<gene>
    <name evidence="2" type="ORF">C8N24_1681</name>
</gene>
<protein>
    <submittedName>
        <fullName evidence="2">Ig-like protein group 3</fullName>
    </submittedName>
</protein>
<dbReference type="OrthoDB" id="5718261at2"/>
<reference evidence="2 3" key="1">
    <citation type="submission" date="2018-10" db="EMBL/GenBank/DDBJ databases">
        <title>Genomic Encyclopedia of Archaeal and Bacterial Type Strains, Phase II (KMG-II): from individual species to whole genera.</title>
        <authorList>
            <person name="Goeker M."/>
        </authorList>
    </citation>
    <scope>NUCLEOTIDE SEQUENCE [LARGE SCALE GENOMIC DNA]</scope>
    <source>
        <strain evidence="2 3">DSM 14954</strain>
    </source>
</reference>
<dbReference type="Proteomes" id="UP000278962">
    <property type="component" value="Unassembled WGS sequence"/>
</dbReference>
<dbReference type="Gene3D" id="2.60.40.10">
    <property type="entry name" value="Immunoglobulins"/>
    <property type="match status" value="1"/>
</dbReference>
<organism evidence="2 3">
    <name type="scientific">Solirubrobacter pauli</name>
    <dbReference type="NCBI Taxonomy" id="166793"/>
    <lineage>
        <taxon>Bacteria</taxon>
        <taxon>Bacillati</taxon>
        <taxon>Actinomycetota</taxon>
        <taxon>Thermoleophilia</taxon>
        <taxon>Solirubrobacterales</taxon>
        <taxon>Solirubrobacteraceae</taxon>
        <taxon>Solirubrobacter</taxon>
    </lineage>
</organism>
<keyword evidence="3" id="KW-1185">Reference proteome</keyword>
<sequence length="1262" mass="129944">MLLLALALPATASANPWASIASAPPMCITDPGPWAATATDTTAVSSAWTNNPVVALSGTGVQGYEWRVDCDPVQTTGSANLPEGTHQFSHRAQETGTGDWTPWVTDDVSIDTVLPVNSTSVPSTWQQGTVNVNLNVADATSPVHGEWRLDPSDPYTVSNTAAISGTGTHTLYTSAVDAAGNRHDRSHTVRVDNVAPTNDTVVDPGWYTTKATIPLLGSDAHSGVERIVYQLDGGTPVPVFVNGTNLDVTGNGIHSLRVNVYDAAGNQTGYTDYVVKVDAAGPVDNTTVPSGWTTDNSSVDVHITGTDSVGSGVTQIDWDLDGGPVNTVMGTGPVDITVGGQGVHTLRTRFIDGDGHSSGWKVHTIRIDTNLPVDTTTVTSTWLSRTSLDVNLTGTDASPGSGVARVEYRLDGVAGTVAGGSGTITVTGAGEHDLDTRVVDVAGNTSPWFSRVVRLDPDSPVNTTPAADTAWRQTAYGVKLNGTDANSGVASLEWRVNGGATNSGSLAATNAYVSGDGVHTLSTRAKDVAGNTSAWRDETIRIDSVKPVDTTTVPATVGNGRKITLTATDALSGPSGSVEWQLDNGAVKTSLQATLTGFGPHVLKTRVQDNAGNWSDWKSSNVTVSSSLPQEDSDAPIDNTTVPTNWRTGPVTITVTADDNGGAGVDYVEYRVGSSPITSGPNGVTFTVSDDGSHSIMTRATDTAGNVGAWRTQTLKIDKTQPEDTSGLVAGWVKSRAVALTATDATSGVATIEYRVNGGTVTTVNTATANFTLPADGTFVVERRVTDVAGQSTGWKSTELKVDTIVPTLTSAAAPTAWQTTPLALDITGTDVGAGIDRGEWKLGATGEVKSGPALVTVEGGQTLLTRVVDKAGNESPWRSEAIRVDLTKPVNTTPAVPAGWRKSNFTTTVSGSDTTSGLLRVEWKLDTAPSATTTPSVSITQEGSYKLYSRVLDVAGNASDWREDTVAIDKTAPTLAADCGPATWRNTPATCNVTASGGISGLAVLTGARGGEGPANVAGGVYTVEAEGASSIVFRAVDGAGNEVTAQGAVKVDRTPPAATVSCTPDPKSTDYLCTAGGSDPLSGLTGVKWALNGGSATPIAAGGTFSVAKGKVVVTATDAAGNVGTSPAVTLTQRKAADAHGGEDEDEGITPRSSSNAVLLKGKASASARLVGQLALSATPSATTVDLRPLALGKGTFQLVIKVTVNKKSKTVTKTQKTVKGYSKRVTVKAAAGADVRVQLTVKKKSGKRWTTFATGSAKL</sequence>
<dbReference type="NCBIfam" id="NF047446">
    <property type="entry name" value="barrel_OmpL47"/>
    <property type="match status" value="5"/>
</dbReference>
<feature type="region of interest" description="Disordered" evidence="1">
    <location>
        <begin position="1137"/>
        <end position="1156"/>
    </location>
</feature>
<name>A0A660LA47_9ACTN</name>
<dbReference type="AlphaFoldDB" id="A0A660LA47"/>
<evidence type="ECO:0000313" key="3">
    <source>
        <dbReference type="Proteomes" id="UP000278962"/>
    </source>
</evidence>
<evidence type="ECO:0000313" key="2">
    <source>
        <dbReference type="EMBL" id="RKQ91848.1"/>
    </source>
</evidence>
<dbReference type="GO" id="GO:0005975">
    <property type="term" value="P:carbohydrate metabolic process"/>
    <property type="evidence" value="ECO:0007669"/>
    <property type="project" value="UniProtKB-ARBA"/>
</dbReference>
<accession>A0A660LA47</accession>
<evidence type="ECO:0000256" key="1">
    <source>
        <dbReference type="SAM" id="MobiDB-lite"/>
    </source>
</evidence>
<dbReference type="EMBL" id="RBIL01000001">
    <property type="protein sequence ID" value="RKQ91848.1"/>
    <property type="molecule type" value="Genomic_DNA"/>
</dbReference>
<dbReference type="InterPro" id="IPR013783">
    <property type="entry name" value="Ig-like_fold"/>
</dbReference>
<comment type="caution">
    <text evidence="2">The sequence shown here is derived from an EMBL/GenBank/DDBJ whole genome shotgun (WGS) entry which is preliminary data.</text>
</comment>
<dbReference type="RefSeq" id="WP_121249606.1">
    <property type="nucleotide sequence ID" value="NZ_RBIL01000001.1"/>
</dbReference>
<proteinExistence type="predicted"/>